<dbReference type="Proteomes" id="UP000014074">
    <property type="component" value="Unassembled WGS sequence"/>
</dbReference>
<keyword evidence="2" id="KW-1185">Reference proteome</keyword>
<sequence>MVSLWDADNKTWAAVNVSAALEDAGTPISVKERSPLAAASTGPPDYTFEMHLYFLTQTDNVGEIYTTDPAGKNWSTGDLMKSPSKTAAETSDLAAVWHRCAVGCAGYIYVAYEDDDQAINVLNSSDWTRTDTQLFDGYQIDPESGLAMIPFISDSGKEDMNPGELRLYWDASADLNELKFNMSAVWEGGLQIAVSIPTDPQPQYAASPFDDYLQTLVVSRKPEGTISGYRWDNVTWHTKQNITISGGPSPANFSSIAMNMAGRFYGVMDGKIEEYSWFATDPYTFTHVGSVDIVNSTAS</sequence>
<organism evidence="1 2">
    <name type="scientific">Phaeoacremonium minimum (strain UCR-PA7)</name>
    <name type="common">Esca disease fungus</name>
    <name type="synonym">Togninia minima</name>
    <dbReference type="NCBI Taxonomy" id="1286976"/>
    <lineage>
        <taxon>Eukaryota</taxon>
        <taxon>Fungi</taxon>
        <taxon>Dikarya</taxon>
        <taxon>Ascomycota</taxon>
        <taxon>Pezizomycotina</taxon>
        <taxon>Sordariomycetes</taxon>
        <taxon>Sordariomycetidae</taxon>
        <taxon>Togniniales</taxon>
        <taxon>Togniniaceae</taxon>
        <taxon>Phaeoacremonium</taxon>
    </lineage>
</organism>
<gene>
    <name evidence="1" type="ORF">UCRPA7_4930</name>
</gene>
<protein>
    <recommendedName>
        <fullName evidence="3">Fucose-specific lectin</fullName>
    </recommendedName>
</protein>
<dbReference type="HOGENOM" id="CLU_931219_0_0_1"/>
<dbReference type="SUPFAM" id="SSF89372">
    <property type="entry name" value="Fucose-specific lectin"/>
    <property type="match status" value="1"/>
</dbReference>
<dbReference type="Gene3D" id="2.120.10.70">
    <property type="entry name" value="Fucose-specific lectin"/>
    <property type="match status" value="1"/>
</dbReference>
<evidence type="ECO:0000313" key="2">
    <source>
        <dbReference type="Proteomes" id="UP000014074"/>
    </source>
</evidence>
<dbReference type="EMBL" id="KB933143">
    <property type="protein sequence ID" value="EON99528.1"/>
    <property type="molecule type" value="Genomic_DNA"/>
</dbReference>
<dbReference type="GeneID" id="19325433"/>
<evidence type="ECO:0000313" key="1">
    <source>
        <dbReference type="EMBL" id="EON99528.1"/>
    </source>
</evidence>
<dbReference type="RefSeq" id="XP_007915672.1">
    <property type="nucleotide sequence ID" value="XM_007917481.1"/>
</dbReference>
<dbReference type="KEGG" id="tmn:UCRPA7_4930"/>
<accession>R8BJK1</accession>
<reference evidence="2" key="1">
    <citation type="journal article" date="2013" name="Genome Announc.">
        <title>Draft genome sequence of the ascomycete Phaeoacremonium aleophilum strain UCR-PA7, a causal agent of the esca disease complex in grapevines.</title>
        <authorList>
            <person name="Blanco-Ulate B."/>
            <person name="Rolshausen P."/>
            <person name="Cantu D."/>
        </authorList>
    </citation>
    <scope>NUCLEOTIDE SEQUENCE [LARGE SCALE GENOMIC DNA]</scope>
    <source>
        <strain evidence="2">UCR-PA7</strain>
    </source>
</reference>
<dbReference type="eggNOG" id="ENOG502SHGW">
    <property type="taxonomic scope" value="Eukaryota"/>
</dbReference>
<evidence type="ECO:0008006" key="3">
    <source>
        <dbReference type="Google" id="ProtNLM"/>
    </source>
</evidence>
<dbReference type="OrthoDB" id="5396810at2759"/>
<dbReference type="AlphaFoldDB" id="R8BJK1"/>
<proteinExistence type="predicted"/>
<name>R8BJK1_PHAM7</name>